<dbReference type="AlphaFoldDB" id="A0A2V2YUZ1"/>
<comment type="caution">
    <text evidence="1">The sequence shown here is derived from an EMBL/GenBank/DDBJ whole genome shotgun (WGS) entry which is preliminary data.</text>
</comment>
<dbReference type="OrthoDB" id="2678332at2"/>
<dbReference type="Proteomes" id="UP000246635">
    <property type="component" value="Unassembled WGS sequence"/>
</dbReference>
<sequence>MSSAIFPLDDFLKLNTEEQIEHLKRWKMDYTLKDIRDAWGFKHSAQYYMLLKKLRIYERVVNKSDKFFPGEAVAPALYGGDRYAAQAGYGASRQPGDHFSYHLNVTLSGNELAEKLERAAQFLKGESKQVTVKLSIETVAPTASTDPEASESEQ</sequence>
<gene>
    <name evidence="1" type="ORF">DFQ01_13332</name>
</gene>
<keyword evidence="2" id="KW-1185">Reference proteome</keyword>
<reference evidence="1 2" key="1">
    <citation type="submission" date="2018-05" db="EMBL/GenBank/DDBJ databases">
        <title>Genomic Encyclopedia of Type Strains, Phase III (KMG-III): the genomes of soil and plant-associated and newly described type strains.</title>
        <authorList>
            <person name="Whitman W."/>
        </authorList>
    </citation>
    <scope>NUCLEOTIDE SEQUENCE [LARGE SCALE GENOMIC DNA]</scope>
    <source>
        <strain evidence="1 2">CECT 5696</strain>
    </source>
</reference>
<accession>A0A2V2YUZ1</accession>
<proteinExistence type="predicted"/>
<evidence type="ECO:0000313" key="2">
    <source>
        <dbReference type="Proteomes" id="UP000246635"/>
    </source>
</evidence>
<dbReference type="RefSeq" id="WP_110046925.1">
    <property type="nucleotide sequence ID" value="NZ_CP054612.1"/>
</dbReference>
<protein>
    <submittedName>
        <fullName evidence="1">Uncharacterized protein</fullName>
    </submittedName>
</protein>
<name>A0A2V2YUZ1_9BACL</name>
<dbReference type="EMBL" id="QGTQ01000033">
    <property type="protein sequence ID" value="PWV94245.1"/>
    <property type="molecule type" value="Genomic_DNA"/>
</dbReference>
<evidence type="ECO:0000313" key="1">
    <source>
        <dbReference type="EMBL" id="PWV94245.1"/>
    </source>
</evidence>
<organism evidence="1 2">
    <name type="scientific">Paenibacillus cellulosilyticus</name>
    <dbReference type="NCBI Taxonomy" id="375489"/>
    <lineage>
        <taxon>Bacteria</taxon>
        <taxon>Bacillati</taxon>
        <taxon>Bacillota</taxon>
        <taxon>Bacilli</taxon>
        <taxon>Bacillales</taxon>
        <taxon>Paenibacillaceae</taxon>
        <taxon>Paenibacillus</taxon>
    </lineage>
</organism>